<evidence type="ECO:0000256" key="2">
    <source>
        <dbReference type="ARBA" id="ARBA00006190"/>
    </source>
</evidence>
<evidence type="ECO:0000256" key="3">
    <source>
        <dbReference type="ARBA" id="ARBA00022448"/>
    </source>
</evidence>
<feature type="compositionally biased region" description="Basic and acidic residues" evidence="8">
    <location>
        <begin position="189"/>
        <end position="199"/>
    </location>
</feature>
<evidence type="ECO:0000256" key="1">
    <source>
        <dbReference type="ARBA" id="ARBA00004608"/>
    </source>
</evidence>
<dbReference type="Gene3D" id="6.10.140.1230">
    <property type="match status" value="1"/>
</dbReference>
<name>E9GUE8_DAPPU</name>
<dbReference type="AlphaFoldDB" id="E9GUE8"/>
<comment type="similarity">
    <text evidence="2">Belongs to the SNF7 family.</text>
</comment>
<evidence type="ECO:0000313" key="10">
    <source>
        <dbReference type="Proteomes" id="UP000000305"/>
    </source>
</evidence>
<keyword evidence="5" id="KW-0653">Protein transport</keyword>
<dbReference type="PANTHER" id="PTHR22761">
    <property type="entry name" value="CHARGED MULTIVESICULAR BODY PROTEIN"/>
    <property type="match status" value="1"/>
</dbReference>
<evidence type="ECO:0008006" key="11">
    <source>
        <dbReference type="Google" id="ProtNLM"/>
    </source>
</evidence>
<evidence type="ECO:0000256" key="4">
    <source>
        <dbReference type="ARBA" id="ARBA00022753"/>
    </source>
</evidence>
<keyword evidence="7" id="KW-0175">Coiled coil</keyword>
<dbReference type="Pfam" id="PF03357">
    <property type="entry name" value="Snf7"/>
    <property type="match status" value="1"/>
</dbReference>
<protein>
    <recommendedName>
        <fullName evidence="11">Charged multivesicular body protein 6</fullName>
    </recommendedName>
</protein>
<evidence type="ECO:0000256" key="5">
    <source>
        <dbReference type="ARBA" id="ARBA00022927"/>
    </source>
</evidence>
<dbReference type="GO" id="GO:0015031">
    <property type="term" value="P:protein transport"/>
    <property type="evidence" value="ECO:0007669"/>
    <property type="project" value="UniProtKB-KW"/>
</dbReference>
<keyword evidence="4" id="KW-0967">Endosome</keyword>
<keyword evidence="10" id="KW-1185">Reference proteome</keyword>
<dbReference type="GO" id="GO:0005771">
    <property type="term" value="C:multivesicular body"/>
    <property type="evidence" value="ECO:0000318"/>
    <property type="project" value="GO_Central"/>
</dbReference>
<accession>E9GUE8</accession>
<organism evidence="9 10">
    <name type="scientific">Daphnia pulex</name>
    <name type="common">Water flea</name>
    <dbReference type="NCBI Taxonomy" id="6669"/>
    <lineage>
        <taxon>Eukaryota</taxon>
        <taxon>Metazoa</taxon>
        <taxon>Ecdysozoa</taxon>
        <taxon>Arthropoda</taxon>
        <taxon>Crustacea</taxon>
        <taxon>Branchiopoda</taxon>
        <taxon>Diplostraca</taxon>
        <taxon>Cladocera</taxon>
        <taxon>Anomopoda</taxon>
        <taxon>Daphniidae</taxon>
        <taxon>Daphnia</taxon>
    </lineage>
</organism>
<dbReference type="OrthoDB" id="441172at2759"/>
<gene>
    <name evidence="9" type="ORF">DAPPUDRAFT_213835</name>
</gene>
<evidence type="ECO:0000256" key="8">
    <source>
        <dbReference type="SAM" id="MobiDB-lite"/>
    </source>
</evidence>
<dbReference type="InterPro" id="IPR005024">
    <property type="entry name" value="Snf7_fam"/>
</dbReference>
<keyword evidence="6" id="KW-0472">Membrane</keyword>
<feature type="coiled-coil region" evidence="7">
    <location>
        <begin position="16"/>
        <end position="79"/>
    </location>
</feature>
<reference evidence="9 10" key="1">
    <citation type="journal article" date="2011" name="Science">
        <title>The ecoresponsive genome of Daphnia pulex.</title>
        <authorList>
            <person name="Colbourne J.K."/>
            <person name="Pfrender M.E."/>
            <person name="Gilbert D."/>
            <person name="Thomas W.K."/>
            <person name="Tucker A."/>
            <person name="Oakley T.H."/>
            <person name="Tokishita S."/>
            <person name="Aerts A."/>
            <person name="Arnold G.J."/>
            <person name="Basu M.K."/>
            <person name="Bauer D.J."/>
            <person name="Caceres C.E."/>
            <person name="Carmel L."/>
            <person name="Casola C."/>
            <person name="Choi J.H."/>
            <person name="Detter J.C."/>
            <person name="Dong Q."/>
            <person name="Dusheyko S."/>
            <person name="Eads B.D."/>
            <person name="Frohlich T."/>
            <person name="Geiler-Samerotte K.A."/>
            <person name="Gerlach D."/>
            <person name="Hatcher P."/>
            <person name="Jogdeo S."/>
            <person name="Krijgsveld J."/>
            <person name="Kriventseva E.V."/>
            <person name="Kultz D."/>
            <person name="Laforsch C."/>
            <person name="Lindquist E."/>
            <person name="Lopez J."/>
            <person name="Manak J.R."/>
            <person name="Muller J."/>
            <person name="Pangilinan J."/>
            <person name="Patwardhan R.P."/>
            <person name="Pitluck S."/>
            <person name="Pritham E.J."/>
            <person name="Rechtsteiner A."/>
            <person name="Rho M."/>
            <person name="Rogozin I.B."/>
            <person name="Sakarya O."/>
            <person name="Salamov A."/>
            <person name="Schaack S."/>
            <person name="Shapiro H."/>
            <person name="Shiga Y."/>
            <person name="Skalitzky C."/>
            <person name="Smith Z."/>
            <person name="Souvorov A."/>
            <person name="Sung W."/>
            <person name="Tang Z."/>
            <person name="Tsuchiya D."/>
            <person name="Tu H."/>
            <person name="Vos H."/>
            <person name="Wang M."/>
            <person name="Wolf Y.I."/>
            <person name="Yamagata H."/>
            <person name="Yamada T."/>
            <person name="Ye Y."/>
            <person name="Shaw J.R."/>
            <person name="Andrews J."/>
            <person name="Crease T.J."/>
            <person name="Tang H."/>
            <person name="Lucas S.M."/>
            <person name="Robertson H.M."/>
            <person name="Bork P."/>
            <person name="Koonin E.V."/>
            <person name="Zdobnov E.M."/>
            <person name="Grigoriev I.V."/>
            <person name="Lynch M."/>
            <person name="Boore J.L."/>
        </authorList>
    </citation>
    <scope>NUCLEOTIDE SEQUENCE [LARGE SCALE GENOMIC DNA]</scope>
</reference>
<dbReference type="OMA" id="RAKQPAM"/>
<dbReference type="eggNOG" id="KOG2910">
    <property type="taxonomic scope" value="Eukaryota"/>
</dbReference>
<dbReference type="GO" id="GO:0000815">
    <property type="term" value="C:ESCRT III complex"/>
    <property type="evidence" value="ECO:0000318"/>
    <property type="project" value="GO_Central"/>
</dbReference>
<evidence type="ECO:0000313" key="9">
    <source>
        <dbReference type="EMBL" id="EFX76820.1"/>
    </source>
</evidence>
<dbReference type="PANTHER" id="PTHR22761:SF5">
    <property type="entry name" value="CHARGED MULTIVESICULAR BODY PROTEIN 6"/>
    <property type="match status" value="1"/>
</dbReference>
<evidence type="ECO:0000256" key="7">
    <source>
        <dbReference type="SAM" id="Coils"/>
    </source>
</evidence>
<sequence>MGNIFGNKKTTRITEQDKAVLQLKQQRDKLKQYQKKILSVIEKDKELARKLLREGKKERAKLLLKKKRYQEQLVEKTDKQLDTVEQLVHDLEYAQVEMEVLNSLKTGNESLKEVHKLFSIEDIEQIMEETKEGIEKQKEIDEILAGVLTAEDEEAVDMEFAEIIRQNLPDVPVSDSNISEVELPSVPTEEPKPKNEKIIRKPVPLSA</sequence>
<dbReference type="GO" id="GO:0032511">
    <property type="term" value="P:late endosome to vacuole transport via multivesicular body sorting pathway"/>
    <property type="evidence" value="ECO:0000318"/>
    <property type="project" value="GO_Central"/>
</dbReference>
<dbReference type="InParanoid" id="E9GUE8"/>
<comment type="subcellular location">
    <subcellularLocation>
        <location evidence="1">Endosome membrane</location>
    </subcellularLocation>
</comment>
<evidence type="ECO:0000256" key="6">
    <source>
        <dbReference type="ARBA" id="ARBA00023136"/>
    </source>
</evidence>
<dbReference type="KEGG" id="dpx:DAPPUDRAFT_213835"/>
<feature type="region of interest" description="Disordered" evidence="8">
    <location>
        <begin position="171"/>
        <end position="207"/>
    </location>
</feature>
<dbReference type="Proteomes" id="UP000000305">
    <property type="component" value="Unassembled WGS sequence"/>
</dbReference>
<proteinExistence type="inferred from homology"/>
<keyword evidence="3" id="KW-0813">Transport</keyword>
<dbReference type="STRING" id="6669.E9GUE8"/>
<dbReference type="FunCoup" id="E9GUE8">
    <property type="interactions" value="1471"/>
</dbReference>
<dbReference type="HOGENOM" id="CLU_086201_3_0_1"/>
<dbReference type="PhylomeDB" id="E9GUE8"/>
<dbReference type="EMBL" id="GL732566">
    <property type="protein sequence ID" value="EFX76820.1"/>
    <property type="molecule type" value="Genomic_DNA"/>
</dbReference>
<dbReference type="GO" id="GO:0006900">
    <property type="term" value="P:vesicle budding from membrane"/>
    <property type="evidence" value="ECO:0000318"/>
    <property type="project" value="GO_Central"/>
</dbReference>